<feature type="domain" description="Rhodanese" evidence="1">
    <location>
        <begin position="42"/>
        <end position="144"/>
    </location>
</feature>
<keyword evidence="3" id="KW-1185">Reference proteome</keyword>
<organism evidence="2 3">
    <name type="scientific">Coemansia javaensis</name>
    <dbReference type="NCBI Taxonomy" id="2761396"/>
    <lineage>
        <taxon>Eukaryota</taxon>
        <taxon>Fungi</taxon>
        <taxon>Fungi incertae sedis</taxon>
        <taxon>Zoopagomycota</taxon>
        <taxon>Kickxellomycotina</taxon>
        <taxon>Kickxellomycetes</taxon>
        <taxon>Kickxellales</taxon>
        <taxon>Kickxellaceae</taxon>
        <taxon>Coemansia</taxon>
    </lineage>
</organism>
<evidence type="ECO:0000313" key="3">
    <source>
        <dbReference type="Proteomes" id="UP001140217"/>
    </source>
</evidence>
<dbReference type="Gene3D" id="3.40.250.10">
    <property type="entry name" value="Rhodanese-like domain"/>
    <property type="match status" value="1"/>
</dbReference>
<dbReference type="EMBL" id="JANBUL010000219">
    <property type="protein sequence ID" value="KAJ2778611.1"/>
    <property type="molecule type" value="Genomic_DNA"/>
</dbReference>
<dbReference type="OrthoDB" id="566238at2759"/>
<dbReference type="InterPro" id="IPR001763">
    <property type="entry name" value="Rhodanese-like_dom"/>
</dbReference>
<gene>
    <name evidence="2" type="ORF">H4R18_004490</name>
</gene>
<sequence>MRAAIRRLPGTAAAAAGAGRRFYAAGPDVSFGELQRIIHGVRPAAYRLIDVREPHEVAEGRVPTAVNIPLGEVPAAFAMPPDAFAAKYGAARPGPQDETIFYCRSGKRSQSAIDAVEKTDPSLTLRNYRGSWLDYLEHALGNKALK</sequence>
<dbReference type="Proteomes" id="UP001140217">
    <property type="component" value="Unassembled WGS sequence"/>
</dbReference>
<dbReference type="InterPro" id="IPR036873">
    <property type="entry name" value="Rhodanese-like_dom_sf"/>
</dbReference>
<dbReference type="AlphaFoldDB" id="A0A9W8H4Q6"/>
<name>A0A9W8H4Q6_9FUNG</name>
<dbReference type="PROSITE" id="PS50206">
    <property type="entry name" value="RHODANESE_3"/>
    <property type="match status" value="1"/>
</dbReference>
<protein>
    <recommendedName>
        <fullName evidence="1">Rhodanese domain-containing protein</fullName>
    </recommendedName>
</protein>
<evidence type="ECO:0000259" key="1">
    <source>
        <dbReference type="PROSITE" id="PS50206"/>
    </source>
</evidence>
<dbReference type="PANTHER" id="PTHR44086">
    <property type="entry name" value="THIOSULFATE SULFURTRANSFERASE RDL2, MITOCHONDRIAL-RELATED"/>
    <property type="match status" value="1"/>
</dbReference>
<dbReference type="PANTHER" id="PTHR44086:SF14">
    <property type="entry name" value="RHODANESE DOMAIN-CONTAINING PROTEIN"/>
    <property type="match status" value="1"/>
</dbReference>
<dbReference type="Pfam" id="PF00581">
    <property type="entry name" value="Rhodanese"/>
    <property type="match status" value="1"/>
</dbReference>
<reference evidence="2" key="1">
    <citation type="submission" date="2022-07" db="EMBL/GenBank/DDBJ databases">
        <title>Phylogenomic reconstructions and comparative analyses of Kickxellomycotina fungi.</title>
        <authorList>
            <person name="Reynolds N.K."/>
            <person name="Stajich J.E."/>
            <person name="Barry K."/>
            <person name="Grigoriev I.V."/>
            <person name="Crous P."/>
            <person name="Smith M.E."/>
        </authorList>
    </citation>
    <scope>NUCLEOTIDE SEQUENCE</scope>
    <source>
        <strain evidence="2">NBRC 105414</strain>
    </source>
</reference>
<proteinExistence type="predicted"/>
<comment type="caution">
    <text evidence="2">The sequence shown here is derived from an EMBL/GenBank/DDBJ whole genome shotgun (WGS) entry which is preliminary data.</text>
</comment>
<accession>A0A9W8H4Q6</accession>
<dbReference type="SMART" id="SM00450">
    <property type="entry name" value="RHOD"/>
    <property type="match status" value="1"/>
</dbReference>
<evidence type="ECO:0000313" key="2">
    <source>
        <dbReference type="EMBL" id="KAJ2778611.1"/>
    </source>
</evidence>
<dbReference type="SUPFAM" id="SSF52821">
    <property type="entry name" value="Rhodanese/Cell cycle control phosphatase"/>
    <property type="match status" value="1"/>
</dbReference>